<dbReference type="PANTHER" id="PTHR31286:SF178">
    <property type="entry name" value="DUF4283 DOMAIN-CONTAINING PROTEIN"/>
    <property type="match status" value="1"/>
</dbReference>
<proteinExistence type="predicted"/>
<evidence type="ECO:0000313" key="2">
    <source>
        <dbReference type="Proteomes" id="UP000516314"/>
    </source>
</evidence>
<dbReference type="Proteomes" id="UP000516314">
    <property type="component" value="Chromosome 1"/>
</dbReference>
<dbReference type="InterPro" id="IPR040256">
    <property type="entry name" value="At4g02000-like"/>
</dbReference>
<dbReference type="AlphaFoldDB" id="A0A7G2DXZ3"/>
<organism evidence="1 2">
    <name type="scientific">Arabidopsis thaliana</name>
    <name type="common">Mouse-ear cress</name>
    <dbReference type="NCBI Taxonomy" id="3702"/>
    <lineage>
        <taxon>Eukaryota</taxon>
        <taxon>Viridiplantae</taxon>
        <taxon>Streptophyta</taxon>
        <taxon>Embryophyta</taxon>
        <taxon>Tracheophyta</taxon>
        <taxon>Spermatophyta</taxon>
        <taxon>Magnoliopsida</taxon>
        <taxon>eudicotyledons</taxon>
        <taxon>Gunneridae</taxon>
        <taxon>Pentapetalae</taxon>
        <taxon>rosids</taxon>
        <taxon>malvids</taxon>
        <taxon>Brassicales</taxon>
        <taxon>Brassicaceae</taxon>
        <taxon>Camelineae</taxon>
        <taxon>Arabidopsis</taxon>
    </lineage>
</organism>
<name>A0A7G2DXZ3_ARATH</name>
<evidence type="ECO:0000313" key="1">
    <source>
        <dbReference type="EMBL" id="CAD5314573.1"/>
    </source>
</evidence>
<dbReference type="EMBL" id="LR881466">
    <property type="protein sequence ID" value="CAD5314573.1"/>
    <property type="molecule type" value="Genomic_DNA"/>
</dbReference>
<protein>
    <submittedName>
        <fullName evidence="1">(thale cress) hypothetical protein</fullName>
    </submittedName>
</protein>
<sequence length="133" mass="15164">MSDKLRKSVQDLTLGIDDEPVALTPEFCSQAAHVNRFSLVVTTVNPRKQNLRALIGQMPRTEEAMTLVLSRGPWSFNYWMLSIHRWYPNITEAEMKIIPFWVQITGIPLLFLTNAMALCVGSRLGHMVDVDFD</sequence>
<accession>A0A7G2DXZ3</accession>
<dbReference type="PANTHER" id="PTHR31286">
    <property type="entry name" value="GLYCINE-RICH CELL WALL STRUCTURAL PROTEIN 1.8-LIKE"/>
    <property type="match status" value="1"/>
</dbReference>
<gene>
    <name evidence="1" type="ORF">AT9943_LOCUS3002</name>
</gene>
<reference evidence="1 2" key="1">
    <citation type="submission" date="2020-09" db="EMBL/GenBank/DDBJ databases">
        <authorList>
            <person name="Ashkenazy H."/>
        </authorList>
    </citation>
    <scope>NUCLEOTIDE SEQUENCE [LARGE SCALE GENOMIC DNA]</scope>
    <source>
        <strain evidence="2">cv. Cdm-0</strain>
    </source>
</reference>